<dbReference type="Pfam" id="PF15142">
    <property type="entry name" value="INCA1"/>
    <property type="match status" value="1"/>
</dbReference>
<feature type="region of interest" description="Disordered" evidence="1">
    <location>
        <begin position="37"/>
        <end position="62"/>
    </location>
</feature>
<evidence type="ECO:0000256" key="1">
    <source>
        <dbReference type="SAM" id="MobiDB-lite"/>
    </source>
</evidence>
<evidence type="ECO:0000313" key="2">
    <source>
        <dbReference type="Proteomes" id="UP000694871"/>
    </source>
</evidence>
<dbReference type="GeneID" id="107124444"/>
<dbReference type="InterPro" id="IPR026238">
    <property type="entry name" value="INCA1"/>
</dbReference>
<keyword evidence="2" id="KW-1185">Reference proteome</keyword>
<accession>A0ABM1LBQ9</accession>
<feature type="region of interest" description="Disordered" evidence="1">
    <location>
        <begin position="92"/>
        <end position="119"/>
    </location>
</feature>
<organism evidence="2 3">
    <name type="scientific">Gekko japonicus</name>
    <name type="common">Schlegel's Japanese gecko</name>
    <dbReference type="NCBI Taxonomy" id="146911"/>
    <lineage>
        <taxon>Eukaryota</taxon>
        <taxon>Metazoa</taxon>
        <taxon>Chordata</taxon>
        <taxon>Craniata</taxon>
        <taxon>Vertebrata</taxon>
        <taxon>Euteleostomi</taxon>
        <taxon>Lepidosauria</taxon>
        <taxon>Squamata</taxon>
        <taxon>Bifurcata</taxon>
        <taxon>Gekkota</taxon>
        <taxon>Gekkonidae</taxon>
        <taxon>Gekkoninae</taxon>
        <taxon>Gekko</taxon>
    </lineage>
</organism>
<feature type="region of interest" description="Disordered" evidence="1">
    <location>
        <begin position="146"/>
        <end position="172"/>
    </location>
</feature>
<protein>
    <submittedName>
        <fullName evidence="3">Protein INCA1</fullName>
    </submittedName>
</protein>
<dbReference type="PANTHER" id="PTHR37341">
    <property type="entry name" value="PROTEIN INCA1"/>
    <property type="match status" value="1"/>
</dbReference>
<evidence type="ECO:0000313" key="3">
    <source>
        <dbReference type="RefSeq" id="XP_015283396.1"/>
    </source>
</evidence>
<gene>
    <name evidence="3" type="primary">INCA1</name>
</gene>
<sequence>MLASVQTCSLPLPPQMSGCVAQRPAEAEGDHFPWQGLSAEQTLPSPKELCRRKKKGPKQPRLEKGGVLSVCYHLEELKRRQSIIDELKKAKWGGCPPQPSHEGDSSAAGPHHGAPWSPFSMPGATAHFYEKEDSVFQRHGNKQLLYPEWDSGRREQQSIPPGSPAFPYTRATPGRHQMVAACEPEEDFGGFHLQSEE</sequence>
<reference evidence="3" key="1">
    <citation type="submission" date="2025-08" db="UniProtKB">
        <authorList>
            <consortium name="RefSeq"/>
        </authorList>
    </citation>
    <scope>IDENTIFICATION</scope>
</reference>
<dbReference type="PANTHER" id="PTHR37341:SF1">
    <property type="entry name" value="PROTEIN INCA1"/>
    <property type="match status" value="1"/>
</dbReference>
<dbReference type="RefSeq" id="XP_015283396.1">
    <property type="nucleotide sequence ID" value="XM_015427910.1"/>
</dbReference>
<proteinExistence type="predicted"/>
<name>A0ABM1LBQ9_GEKJA</name>
<dbReference type="Proteomes" id="UP000694871">
    <property type="component" value="Unplaced"/>
</dbReference>